<dbReference type="Gene3D" id="3.30.710.10">
    <property type="entry name" value="Potassium Channel Kv1.1, Chain A"/>
    <property type="match status" value="1"/>
</dbReference>
<dbReference type="PANTHER" id="PTHR20648">
    <property type="entry name" value="ELONGIN-C"/>
    <property type="match status" value="1"/>
</dbReference>
<dbReference type="GO" id="GO:0005634">
    <property type="term" value="C:nucleus"/>
    <property type="evidence" value="ECO:0007669"/>
    <property type="project" value="UniProtKB-SubCell"/>
</dbReference>
<organism evidence="7 8">
    <name type="scientific">Phomopsis amygdali</name>
    <name type="common">Fusicoccum amygdali</name>
    <dbReference type="NCBI Taxonomy" id="1214568"/>
    <lineage>
        <taxon>Eukaryota</taxon>
        <taxon>Fungi</taxon>
        <taxon>Dikarya</taxon>
        <taxon>Ascomycota</taxon>
        <taxon>Pezizomycotina</taxon>
        <taxon>Sordariomycetes</taxon>
        <taxon>Sordariomycetidae</taxon>
        <taxon>Diaporthales</taxon>
        <taxon>Diaporthaceae</taxon>
        <taxon>Diaporthe</taxon>
    </lineage>
</organism>
<evidence type="ECO:0000256" key="3">
    <source>
        <dbReference type="ARBA" id="ARBA00021347"/>
    </source>
</evidence>
<dbReference type="InterPro" id="IPR016073">
    <property type="entry name" value="Skp1_comp_POZ"/>
</dbReference>
<comment type="similarity">
    <text evidence="2">Belongs to the SKP1 family.</text>
</comment>
<evidence type="ECO:0000313" key="7">
    <source>
        <dbReference type="EMBL" id="KAK2607914.1"/>
    </source>
</evidence>
<dbReference type="FunFam" id="3.30.710.10:FF:000035">
    <property type="entry name" value="Elongin C transcription elongation factor"/>
    <property type="match status" value="1"/>
</dbReference>
<evidence type="ECO:0000256" key="2">
    <source>
        <dbReference type="ARBA" id="ARBA00009993"/>
    </source>
</evidence>
<accession>A0AAD9W4N0</accession>
<comment type="function">
    <text evidence="5">Essential component of the SCF (SKP1-CUL1-F-box protein) E3 ubiquitin ligase complexes, which mediate the ubiquitination and subsequent proteasomal degradation of target proteins. Controls sulfur metabolite repression, probably by mediating the inactivation or degradation of the metR transcription factor.</text>
</comment>
<evidence type="ECO:0000256" key="4">
    <source>
        <dbReference type="ARBA" id="ARBA00023242"/>
    </source>
</evidence>
<feature type="domain" description="SKP1 component POZ" evidence="6">
    <location>
        <begin position="7"/>
        <end position="67"/>
    </location>
</feature>
<name>A0AAD9W4N0_PHOAM</name>
<evidence type="ECO:0000313" key="8">
    <source>
        <dbReference type="Proteomes" id="UP001265746"/>
    </source>
</evidence>
<protein>
    <recommendedName>
        <fullName evidence="3">Elongin-C</fullName>
    </recommendedName>
</protein>
<dbReference type="EMBL" id="JAUJFL010000003">
    <property type="protein sequence ID" value="KAK2607914.1"/>
    <property type="molecule type" value="Genomic_DNA"/>
</dbReference>
<dbReference type="Pfam" id="PF03931">
    <property type="entry name" value="Skp1_POZ"/>
    <property type="match status" value="1"/>
</dbReference>
<dbReference type="GO" id="GO:0006511">
    <property type="term" value="P:ubiquitin-dependent protein catabolic process"/>
    <property type="evidence" value="ECO:0007669"/>
    <property type="project" value="InterPro"/>
</dbReference>
<dbReference type="Proteomes" id="UP001265746">
    <property type="component" value="Unassembled WGS sequence"/>
</dbReference>
<evidence type="ECO:0000256" key="5">
    <source>
        <dbReference type="ARBA" id="ARBA00045385"/>
    </source>
</evidence>
<dbReference type="AlphaFoldDB" id="A0AAD9W4N0"/>
<gene>
    <name evidence="7" type="ORF">N8I77_006555</name>
</gene>
<dbReference type="SMART" id="SM00512">
    <property type="entry name" value="Skp1"/>
    <property type="match status" value="1"/>
</dbReference>
<dbReference type="InterPro" id="IPR001232">
    <property type="entry name" value="SKP1-like"/>
</dbReference>
<dbReference type="CDD" id="cd18321">
    <property type="entry name" value="BTB_POZ_EloC"/>
    <property type="match status" value="1"/>
</dbReference>
<dbReference type="InterPro" id="IPR039948">
    <property type="entry name" value="ELC1"/>
</dbReference>
<comment type="subcellular location">
    <subcellularLocation>
        <location evidence="1">Nucleus</location>
    </subcellularLocation>
</comment>
<evidence type="ECO:0000256" key="1">
    <source>
        <dbReference type="ARBA" id="ARBA00004123"/>
    </source>
</evidence>
<keyword evidence="8" id="KW-1185">Reference proteome</keyword>
<dbReference type="InterPro" id="IPR011333">
    <property type="entry name" value="SKP1/BTB/POZ_sf"/>
</dbReference>
<sequence length="113" mass="13091">MAAPSKYITLVSAEGFEYVLPREACQASQMLRTSVDPDKHFKENRETVVNLPEMSAVVLEKVVEYLLYWYRYQDKEDVPDMEIPVEMCLELLEAADYLQMDSEHLVQPSSKRA</sequence>
<keyword evidence="4" id="KW-0539">Nucleus</keyword>
<dbReference type="SUPFAM" id="SSF54695">
    <property type="entry name" value="POZ domain"/>
    <property type="match status" value="1"/>
</dbReference>
<proteinExistence type="inferred from homology"/>
<evidence type="ECO:0000259" key="6">
    <source>
        <dbReference type="Pfam" id="PF03931"/>
    </source>
</evidence>
<reference evidence="7" key="1">
    <citation type="submission" date="2023-06" db="EMBL/GenBank/DDBJ databases">
        <authorList>
            <person name="Noh H."/>
        </authorList>
    </citation>
    <scope>NUCLEOTIDE SEQUENCE</scope>
    <source>
        <strain evidence="7">DUCC20226</strain>
    </source>
</reference>
<comment type="caution">
    <text evidence="7">The sequence shown here is derived from an EMBL/GenBank/DDBJ whole genome shotgun (WGS) entry which is preliminary data.</text>
</comment>